<protein>
    <recommendedName>
        <fullName evidence="2">DUF7924 domain-containing protein</fullName>
    </recommendedName>
</protein>
<reference evidence="3 4" key="1">
    <citation type="journal article" date="2011" name="Proc. Natl. Acad. Sci. U.S.A.">
        <title>Genome and transcriptome analyses of the mountain pine beetle-fungal symbiont Grosmannia clavigera, a lodgepole pine pathogen.</title>
        <authorList>
            <person name="DiGuistini S."/>
            <person name="Wang Y."/>
            <person name="Liao N.Y."/>
            <person name="Taylor G."/>
            <person name="Tanguay P."/>
            <person name="Feau N."/>
            <person name="Henrissat B."/>
            <person name="Chan S.K."/>
            <person name="Hesse-Orce U."/>
            <person name="Alamouti S.M."/>
            <person name="Tsui C.K.M."/>
            <person name="Docking R.T."/>
            <person name="Levasseur A."/>
            <person name="Haridas S."/>
            <person name="Robertson G."/>
            <person name="Birol I."/>
            <person name="Holt R.A."/>
            <person name="Marra M.A."/>
            <person name="Hamelin R.C."/>
            <person name="Hirst M."/>
            <person name="Jones S.J.M."/>
            <person name="Bohlmann J."/>
            <person name="Breuil C."/>
        </authorList>
    </citation>
    <scope>NUCLEOTIDE SEQUENCE [LARGE SCALE GENOMIC DNA]</scope>
    <source>
        <strain evidence="4">kw1407 / UAMH 11150</strain>
    </source>
</reference>
<gene>
    <name evidence="3" type="ORF">CMQ_7012</name>
</gene>
<dbReference type="Pfam" id="PF25545">
    <property type="entry name" value="DUF7924"/>
    <property type="match status" value="1"/>
</dbReference>
<sequence>MTEEATVKPVPDFFDGARPESIDKAVRDDLSQLITPTKHASVPVAPNFFLEVKGPGGSFGVALRQALHDGAVGARAMHALQNYGKDEVEFDGHAYSYSSIYQAGSGLLQLYGHHITAPTAPGGPPYYHMTLFESLSMIGSREHFVKGAAAFRNARDLAQKLRNWLIQAANTRARQLRLEEQQYAESARDEVASSATSFSSRSSPNTQSESGVGRERTASHSLGQNHGSIKRRAR</sequence>
<accession>F0X6V8</accession>
<proteinExistence type="predicted"/>
<evidence type="ECO:0000256" key="1">
    <source>
        <dbReference type="SAM" id="MobiDB-lite"/>
    </source>
</evidence>
<name>F0X6V8_GROCL</name>
<dbReference type="EMBL" id="GL629729">
    <property type="protein sequence ID" value="EFX06691.1"/>
    <property type="molecule type" value="Genomic_DNA"/>
</dbReference>
<evidence type="ECO:0000259" key="2">
    <source>
        <dbReference type="Pfam" id="PF25545"/>
    </source>
</evidence>
<dbReference type="InParanoid" id="F0X6V8"/>
<dbReference type="OrthoDB" id="5336565at2759"/>
<dbReference type="RefSeq" id="XP_014176173.1">
    <property type="nucleotide sequence ID" value="XM_014320698.1"/>
</dbReference>
<evidence type="ECO:0000313" key="3">
    <source>
        <dbReference type="EMBL" id="EFX06691.1"/>
    </source>
</evidence>
<dbReference type="AlphaFoldDB" id="F0X6V8"/>
<dbReference type="Proteomes" id="UP000007796">
    <property type="component" value="Unassembled WGS sequence"/>
</dbReference>
<feature type="domain" description="DUF7924" evidence="2">
    <location>
        <begin position="7"/>
        <end position="129"/>
    </location>
</feature>
<dbReference type="HOGENOM" id="CLU_1185123_0_0_1"/>
<evidence type="ECO:0000313" key="4">
    <source>
        <dbReference type="Proteomes" id="UP000007796"/>
    </source>
</evidence>
<dbReference type="STRING" id="655863.F0X6V8"/>
<dbReference type="GeneID" id="25980510"/>
<dbReference type="eggNOG" id="ENOG502SJYB">
    <property type="taxonomic scope" value="Eukaryota"/>
</dbReference>
<feature type="region of interest" description="Disordered" evidence="1">
    <location>
        <begin position="186"/>
        <end position="234"/>
    </location>
</feature>
<feature type="compositionally biased region" description="Low complexity" evidence="1">
    <location>
        <begin position="193"/>
        <end position="208"/>
    </location>
</feature>
<dbReference type="InterPro" id="IPR057684">
    <property type="entry name" value="DUF7924"/>
</dbReference>
<organism evidence="4">
    <name type="scientific">Grosmannia clavigera (strain kw1407 / UAMH 11150)</name>
    <name type="common">Blue stain fungus</name>
    <name type="synonym">Graphiocladiella clavigera</name>
    <dbReference type="NCBI Taxonomy" id="655863"/>
    <lineage>
        <taxon>Eukaryota</taxon>
        <taxon>Fungi</taxon>
        <taxon>Dikarya</taxon>
        <taxon>Ascomycota</taxon>
        <taxon>Pezizomycotina</taxon>
        <taxon>Sordariomycetes</taxon>
        <taxon>Sordariomycetidae</taxon>
        <taxon>Ophiostomatales</taxon>
        <taxon>Ophiostomataceae</taxon>
        <taxon>Leptographium</taxon>
    </lineage>
</organism>
<keyword evidence="4" id="KW-1185">Reference proteome</keyword>